<proteinExistence type="predicted"/>
<keyword evidence="2" id="KW-1185">Reference proteome</keyword>
<dbReference type="Proteomes" id="UP001163223">
    <property type="component" value="Chromosome"/>
</dbReference>
<organism evidence="1 2">
    <name type="scientific">Antarcticirhabdus aurantiaca</name>
    <dbReference type="NCBI Taxonomy" id="2606717"/>
    <lineage>
        <taxon>Bacteria</taxon>
        <taxon>Pseudomonadati</taxon>
        <taxon>Pseudomonadota</taxon>
        <taxon>Alphaproteobacteria</taxon>
        <taxon>Hyphomicrobiales</taxon>
        <taxon>Aurantimonadaceae</taxon>
        <taxon>Antarcticirhabdus</taxon>
    </lineage>
</organism>
<dbReference type="EMBL" id="CP113520">
    <property type="protein sequence ID" value="WAJ26471.1"/>
    <property type="molecule type" value="Genomic_DNA"/>
</dbReference>
<evidence type="ECO:0000313" key="1">
    <source>
        <dbReference type="EMBL" id="WAJ26471.1"/>
    </source>
</evidence>
<reference evidence="1" key="1">
    <citation type="submission" date="2022-11" db="EMBL/GenBank/DDBJ databases">
        <title>beta-Carotene-producing bacterium, Jeongeuplla avenae sp. nov., alleviates the salt stress of Arabidopsis seedlings.</title>
        <authorList>
            <person name="Jiang L."/>
            <person name="Lee J."/>
        </authorList>
    </citation>
    <scope>NUCLEOTIDE SEQUENCE</scope>
    <source>
        <strain evidence="1">DY_R2A_6</strain>
    </source>
</reference>
<accession>A0ACD4NI76</accession>
<evidence type="ECO:0000313" key="2">
    <source>
        <dbReference type="Proteomes" id="UP001163223"/>
    </source>
</evidence>
<name>A0ACD4NI76_9HYPH</name>
<sequence>MAQPLESPDGSLSPQMRRCLSLLAEGRTIGQIAAELYLSERGVIDLIEDARATLSARNRVHAVNIAIRKGLI</sequence>
<gene>
    <name evidence="1" type="ORF">OXU80_16475</name>
</gene>
<protein>
    <submittedName>
        <fullName evidence="1">Helix-turn-helix transcriptional regulator</fullName>
    </submittedName>
</protein>